<keyword evidence="2" id="KW-1185">Reference proteome</keyword>
<dbReference type="Gene3D" id="3.30.465.10">
    <property type="match status" value="1"/>
</dbReference>
<accession>A0ABV9I9Z8</accession>
<dbReference type="InterPro" id="IPR016169">
    <property type="entry name" value="FAD-bd_PCMH_sub2"/>
</dbReference>
<sequence>MLQVCGGLPQVGTQLEVGGWTLEVLDLDGPRVDRLLITPPPGVVIRRVDED</sequence>
<evidence type="ECO:0000313" key="2">
    <source>
        <dbReference type="Proteomes" id="UP001595952"/>
    </source>
</evidence>
<evidence type="ECO:0000313" key="1">
    <source>
        <dbReference type="EMBL" id="MFC4638693.1"/>
    </source>
</evidence>
<dbReference type="EMBL" id="JBHSEI010000007">
    <property type="protein sequence ID" value="MFC4638693.1"/>
    <property type="molecule type" value="Genomic_DNA"/>
</dbReference>
<reference evidence="2" key="1">
    <citation type="journal article" date="2019" name="Int. J. Syst. Evol. Microbiol.">
        <title>The Global Catalogue of Microorganisms (GCM) 10K type strain sequencing project: providing services to taxonomists for standard genome sequencing and annotation.</title>
        <authorList>
            <consortium name="The Broad Institute Genomics Platform"/>
            <consortium name="The Broad Institute Genome Sequencing Center for Infectious Disease"/>
            <person name="Wu L."/>
            <person name="Ma J."/>
        </authorList>
    </citation>
    <scope>NUCLEOTIDE SEQUENCE [LARGE SCALE GENOMIC DNA]</scope>
    <source>
        <strain evidence="2">CCUG 55995</strain>
    </source>
</reference>
<organism evidence="1 2">
    <name type="scientific">Deinococcus hohokamensis</name>
    <dbReference type="NCBI Taxonomy" id="309883"/>
    <lineage>
        <taxon>Bacteria</taxon>
        <taxon>Thermotogati</taxon>
        <taxon>Deinococcota</taxon>
        <taxon>Deinococci</taxon>
        <taxon>Deinococcales</taxon>
        <taxon>Deinococcaceae</taxon>
        <taxon>Deinococcus</taxon>
    </lineage>
</organism>
<proteinExistence type="predicted"/>
<protein>
    <submittedName>
        <fullName evidence="1">Transporter associated domain-containing protein</fullName>
    </submittedName>
</protein>
<name>A0ABV9I9Z8_9DEIO</name>
<dbReference type="InterPro" id="IPR036318">
    <property type="entry name" value="FAD-bd_PCMH-like_sf"/>
</dbReference>
<dbReference type="Proteomes" id="UP001595952">
    <property type="component" value="Unassembled WGS sequence"/>
</dbReference>
<dbReference type="SUPFAM" id="SSF56176">
    <property type="entry name" value="FAD-binding/transporter-associated domain-like"/>
    <property type="match status" value="1"/>
</dbReference>
<dbReference type="RefSeq" id="WP_380061701.1">
    <property type="nucleotide sequence ID" value="NZ_JBHSEI010000007.1"/>
</dbReference>
<gene>
    <name evidence="1" type="ORF">ACFO0D_10105</name>
</gene>
<comment type="caution">
    <text evidence="1">The sequence shown here is derived from an EMBL/GenBank/DDBJ whole genome shotgun (WGS) entry which is preliminary data.</text>
</comment>